<evidence type="ECO:0008006" key="4">
    <source>
        <dbReference type="Google" id="ProtNLM"/>
    </source>
</evidence>
<dbReference type="InterPro" id="IPR013320">
    <property type="entry name" value="ConA-like_dom_sf"/>
</dbReference>
<gene>
    <name evidence="2" type="ORF">ABEB36_003911</name>
</gene>
<evidence type="ECO:0000256" key="1">
    <source>
        <dbReference type="SAM" id="SignalP"/>
    </source>
</evidence>
<protein>
    <recommendedName>
        <fullName evidence="4">Kielin/chordin-like protein</fullName>
    </recommendedName>
</protein>
<feature type="signal peptide" evidence="1">
    <location>
        <begin position="1"/>
        <end position="23"/>
    </location>
</feature>
<evidence type="ECO:0000313" key="2">
    <source>
        <dbReference type="EMBL" id="KAL1509120.1"/>
    </source>
</evidence>
<sequence length="275" mass="31906">MNFIYFFLVSFWYLLHNFPECYAFDLMENEVDHLDSNSHPYPKLPASEMPLEVDILKLINVSHKDQGVSFVEGPIKNFPAYKFRLLYGNVPLKNSSKVIESMNNPRGFTVVFLYRQQRHNLGTLLSLNSPGRLTPWFLLTSNLKTGILTLKYRLKNSNKMNQIDWNLLKSHRKSPLAAWHWLSLSMDFQDGLIRLDLDCSPSAFEPIPLKIHGEPVKIGFPKDALVYFHQEPGRKKKFLGSMQVAKVLPYVTQKRLWNCAEISENLEPQLQKPQL</sequence>
<dbReference type="EMBL" id="JBDJPC010000003">
    <property type="protein sequence ID" value="KAL1509120.1"/>
    <property type="molecule type" value="Genomic_DNA"/>
</dbReference>
<name>A0ABD1F5B1_HYPHA</name>
<proteinExistence type="predicted"/>
<evidence type="ECO:0000313" key="3">
    <source>
        <dbReference type="Proteomes" id="UP001566132"/>
    </source>
</evidence>
<organism evidence="2 3">
    <name type="scientific">Hypothenemus hampei</name>
    <name type="common">Coffee berry borer</name>
    <dbReference type="NCBI Taxonomy" id="57062"/>
    <lineage>
        <taxon>Eukaryota</taxon>
        <taxon>Metazoa</taxon>
        <taxon>Ecdysozoa</taxon>
        <taxon>Arthropoda</taxon>
        <taxon>Hexapoda</taxon>
        <taxon>Insecta</taxon>
        <taxon>Pterygota</taxon>
        <taxon>Neoptera</taxon>
        <taxon>Endopterygota</taxon>
        <taxon>Coleoptera</taxon>
        <taxon>Polyphaga</taxon>
        <taxon>Cucujiformia</taxon>
        <taxon>Curculionidae</taxon>
        <taxon>Scolytinae</taxon>
        <taxon>Hypothenemus</taxon>
    </lineage>
</organism>
<accession>A0ABD1F5B1</accession>
<comment type="caution">
    <text evidence="2">The sequence shown here is derived from an EMBL/GenBank/DDBJ whole genome shotgun (WGS) entry which is preliminary data.</text>
</comment>
<dbReference type="Proteomes" id="UP001566132">
    <property type="component" value="Unassembled WGS sequence"/>
</dbReference>
<keyword evidence="1" id="KW-0732">Signal</keyword>
<reference evidence="2 3" key="1">
    <citation type="submission" date="2024-05" db="EMBL/GenBank/DDBJ databases">
        <title>Genetic variation in Jamaican populations of the coffee berry borer (Hypothenemus hampei).</title>
        <authorList>
            <person name="Errbii M."/>
            <person name="Myrie A."/>
        </authorList>
    </citation>
    <scope>NUCLEOTIDE SEQUENCE [LARGE SCALE GENOMIC DNA]</scope>
    <source>
        <strain evidence="2">JA-Hopewell-2020-01-JO</strain>
        <tissue evidence="2">Whole body</tissue>
    </source>
</reference>
<feature type="chain" id="PRO_5044875834" description="Kielin/chordin-like protein" evidence="1">
    <location>
        <begin position="24"/>
        <end position="275"/>
    </location>
</feature>
<keyword evidence="3" id="KW-1185">Reference proteome</keyword>
<dbReference type="SUPFAM" id="SSF49899">
    <property type="entry name" value="Concanavalin A-like lectins/glucanases"/>
    <property type="match status" value="1"/>
</dbReference>
<dbReference type="Gene3D" id="2.60.120.200">
    <property type="match status" value="1"/>
</dbReference>
<dbReference type="AlphaFoldDB" id="A0ABD1F5B1"/>